<accession>A0A432ZK27</accession>
<name>A0A432ZK27_9GAMM</name>
<keyword evidence="3" id="KW-1185">Reference proteome</keyword>
<dbReference type="RefSeq" id="WP_126826398.1">
    <property type="nucleotide sequence ID" value="NZ_PIQG01000002.1"/>
</dbReference>
<dbReference type="Gene3D" id="3.40.50.720">
    <property type="entry name" value="NAD(P)-binding Rossmann-like Domain"/>
    <property type="match status" value="1"/>
</dbReference>
<evidence type="ECO:0000313" key="2">
    <source>
        <dbReference type="EMBL" id="RUO78321.1"/>
    </source>
</evidence>
<dbReference type="SUPFAM" id="SSF51735">
    <property type="entry name" value="NAD(P)-binding Rossmann-fold domains"/>
    <property type="match status" value="1"/>
</dbReference>
<evidence type="ECO:0000313" key="3">
    <source>
        <dbReference type="Proteomes" id="UP000288279"/>
    </source>
</evidence>
<dbReference type="InterPro" id="IPR001509">
    <property type="entry name" value="Epimerase_deHydtase"/>
</dbReference>
<dbReference type="OrthoDB" id="9808276at2"/>
<protein>
    <submittedName>
        <fullName evidence="2">NAD(P)-dependent oxidoreductase</fullName>
    </submittedName>
</protein>
<dbReference type="EMBL" id="PIQG01000002">
    <property type="protein sequence ID" value="RUO78321.1"/>
    <property type="molecule type" value="Genomic_DNA"/>
</dbReference>
<proteinExistence type="predicted"/>
<feature type="domain" description="NAD-dependent epimerase/dehydratase" evidence="1">
    <location>
        <begin position="11"/>
        <end position="210"/>
    </location>
</feature>
<dbReference type="PANTHER" id="PTHR48079:SF6">
    <property type="entry name" value="NAD(P)-BINDING DOMAIN-CONTAINING PROTEIN-RELATED"/>
    <property type="match status" value="1"/>
</dbReference>
<dbReference type="AlphaFoldDB" id="A0A432ZK27"/>
<dbReference type="InterPro" id="IPR051783">
    <property type="entry name" value="NAD(P)-dependent_oxidoreduct"/>
</dbReference>
<organism evidence="2 3">
    <name type="scientific">Pseudidiomarina taiwanensis</name>
    <dbReference type="NCBI Taxonomy" id="337250"/>
    <lineage>
        <taxon>Bacteria</taxon>
        <taxon>Pseudomonadati</taxon>
        <taxon>Pseudomonadota</taxon>
        <taxon>Gammaproteobacteria</taxon>
        <taxon>Alteromonadales</taxon>
        <taxon>Idiomarinaceae</taxon>
        <taxon>Pseudidiomarina</taxon>
    </lineage>
</organism>
<gene>
    <name evidence="2" type="ORF">CWI83_04620</name>
</gene>
<dbReference type="Pfam" id="PF01370">
    <property type="entry name" value="Epimerase"/>
    <property type="match status" value="1"/>
</dbReference>
<dbReference type="Proteomes" id="UP000288279">
    <property type="component" value="Unassembled WGS sequence"/>
</dbReference>
<evidence type="ECO:0000259" key="1">
    <source>
        <dbReference type="Pfam" id="PF01370"/>
    </source>
</evidence>
<dbReference type="PANTHER" id="PTHR48079">
    <property type="entry name" value="PROTEIN YEEZ"/>
    <property type="match status" value="1"/>
</dbReference>
<dbReference type="GO" id="GO:0005737">
    <property type="term" value="C:cytoplasm"/>
    <property type="evidence" value="ECO:0007669"/>
    <property type="project" value="TreeGrafter"/>
</dbReference>
<dbReference type="GO" id="GO:0004029">
    <property type="term" value="F:aldehyde dehydrogenase (NAD+) activity"/>
    <property type="evidence" value="ECO:0007669"/>
    <property type="project" value="TreeGrafter"/>
</dbReference>
<comment type="caution">
    <text evidence="2">The sequence shown here is derived from an EMBL/GenBank/DDBJ whole genome shotgun (WGS) entry which is preliminary data.</text>
</comment>
<dbReference type="InterPro" id="IPR036291">
    <property type="entry name" value="NAD(P)-bd_dom_sf"/>
</dbReference>
<sequence>MQKRVLFIGYGDIAQRTAARLSAAGFSCWGLCRQPDNKPLVAGVELIAGDACNEVDLRQALALEPDYIVITLTPARQPEDDPGERYHQGYVVPCRHLQHLLSHATDQHKPQVFYVSSTSVYGVDDGRWLDESSPAVPNSATGQALLQAEQVIASIPQSCTILRCSGIYGPGREMARRLLEQGRVTLTPAWTNRIHADDVAGFITHLVQHPPAYPLYIVSDNQPVQQADFYRYLAQLNGLAVEGLAETQVIGPRGSKRLDNSRLRSSGYQLRYATYQSGGYSANSSAEAD</sequence>
<reference evidence="2 3" key="1">
    <citation type="journal article" date="2011" name="Front. Microbiol.">
        <title>Genomic signatures of strain selection and enhancement in Bacillus atrophaeus var. globigii, a historical biowarfare simulant.</title>
        <authorList>
            <person name="Gibbons H.S."/>
            <person name="Broomall S.M."/>
            <person name="McNew L.A."/>
            <person name="Daligault H."/>
            <person name="Chapman C."/>
            <person name="Bruce D."/>
            <person name="Karavis M."/>
            <person name="Krepps M."/>
            <person name="McGregor P.A."/>
            <person name="Hong C."/>
            <person name="Park K.H."/>
            <person name="Akmal A."/>
            <person name="Feldman A."/>
            <person name="Lin J.S."/>
            <person name="Chang W.E."/>
            <person name="Higgs B.W."/>
            <person name="Demirev P."/>
            <person name="Lindquist J."/>
            <person name="Liem A."/>
            <person name="Fochler E."/>
            <person name="Read T.D."/>
            <person name="Tapia R."/>
            <person name="Johnson S."/>
            <person name="Bishop-Lilly K.A."/>
            <person name="Detter C."/>
            <person name="Han C."/>
            <person name="Sozhamannan S."/>
            <person name="Rosenzweig C.N."/>
            <person name="Skowronski E.W."/>
        </authorList>
    </citation>
    <scope>NUCLEOTIDE SEQUENCE [LARGE SCALE GENOMIC DNA]</scope>
    <source>
        <strain evidence="2 3">PIT1</strain>
    </source>
</reference>